<evidence type="ECO:0000313" key="3">
    <source>
        <dbReference type="Proteomes" id="UP000053989"/>
    </source>
</evidence>
<sequence length="367" mass="39523">MSPAPSGSLSDPLSSPSPTPPPDPMDVSELSELTDEEATPDVRTNTRSVRADSDDEGSDGPPPRVRKSGGGKRKSRSRNPRKSSGSGSASRRKKRGGMVPAPMWGWAYKNGSESPTAAPSASGLVATSHTSPGPTTTLHTLSSIGPQTNALPNHTTLSHVSIPRRPKSTATTPDAEEEEEEEQPASPRAMEEEEGEEGDLDHRARDHVEDDADDDDVEDDGEDDENDDEEDEEGEEDIDVGPSSRSRQKPSPASHRSLSNTSRTRNSRVAKSSVRADEDEVMGEDDVDADEMDVDGDVPDGLAEGSGTEEDYPDPALSAGIQAQPNSKTRAETYRKTPKAFPHFHFLLQSHHVSLPQMTKTQIKMTE</sequence>
<feature type="compositionally biased region" description="Acidic residues" evidence="1">
    <location>
        <begin position="209"/>
        <end position="239"/>
    </location>
</feature>
<reference evidence="2 3" key="1">
    <citation type="submission" date="2014-04" db="EMBL/GenBank/DDBJ databases">
        <authorList>
            <consortium name="DOE Joint Genome Institute"/>
            <person name="Kuo A."/>
            <person name="Kohler A."/>
            <person name="Nagy L.G."/>
            <person name="Floudas D."/>
            <person name="Copeland A."/>
            <person name="Barry K.W."/>
            <person name="Cichocki N."/>
            <person name="Veneault-Fourrey C."/>
            <person name="LaButti K."/>
            <person name="Lindquist E.A."/>
            <person name="Lipzen A."/>
            <person name="Lundell T."/>
            <person name="Morin E."/>
            <person name="Murat C."/>
            <person name="Sun H."/>
            <person name="Tunlid A."/>
            <person name="Henrissat B."/>
            <person name="Grigoriev I.V."/>
            <person name="Hibbett D.S."/>
            <person name="Martin F."/>
            <person name="Nordberg H.P."/>
            <person name="Cantor M.N."/>
            <person name="Hua S.X."/>
        </authorList>
    </citation>
    <scope>NUCLEOTIDE SEQUENCE [LARGE SCALE GENOMIC DNA]</scope>
    <source>
        <strain evidence="2 3">Foug A</strain>
    </source>
</reference>
<protein>
    <submittedName>
        <fullName evidence="2">Uncharacterized protein</fullName>
    </submittedName>
</protein>
<reference evidence="3" key="2">
    <citation type="submission" date="2015-01" db="EMBL/GenBank/DDBJ databases">
        <title>Evolutionary Origins and Diversification of the Mycorrhizal Mutualists.</title>
        <authorList>
            <consortium name="DOE Joint Genome Institute"/>
            <consortium name="Mycorrhizal Genomics Consortium"/>
            <person name="Kohler A."/>
            <person name="Kuo A."/>
            <person name="Nagy L.G."/>
            <person name="Floudas D."/>
            <person name="Copeland A."/>
            <person name="Barry K.W."/>
            <person name="Cichocki N."/>
            <person name="Veneault-Fourrey C."/>
            <person name="LaButti K."/>
            <person name="Lindquist E.A."/>
            <person name="Lipzen A."/>
            <person name="Lundell T."/>
            <person name="Morin E."/>
            <person name="Murat C."/>
            <person name="Riley R."/>
            <person name="Ohm R."/>
            <person name="Sun H."/>
            <person name="Tunlid A."/>
            <person name="Henrissat B."/>
            <person name="Grigoriev I.V."/>
            <person name="Hibbett D.S."/>
            <person name="Martin F."/>
        </authorList>
    </citation>
    <scope>NUCLEOTIDE SEQUENCE [LARGE SCALE GENOMIC DNA]</scope>
    <source>
        <strain evidence="3">Foug A</strain>
    </source>
</reference>
<dbReference type="Proteomes" id="UP000053989">
    <property type="component" value="Unassembled WGS sequence"/>
</dbReference>
<organism evidence="2 3">
    <name type="scientific">Scleroderma citrinum Foug A</name>
    <dbReference type="NCBI Taxonomy" id="1036808"/>
    <lineage>
        <taxon>Eukaryota</taxon>
        <taxon>Fungi</taxon>
        <taxon>Dikarya</taxon>
        <taxon>Basidiomycota</taxon>
        <taxon>Agaricomycotina</taxon>
        <taxon>Agaricomycetes</taxon>
        <taxon>Agaricomycetidae</taxon>
        <taxon>Boletales</taxon>
        <taxon>Sclerodermatineae</taxon>
        <taxon>Sclerodermataceae</taxon>
        <taxon>Scleroderma</taxon>
    </lineage>
</organism>
<feature type="compositionally biased region" description="Polar residues" evidence="1">
    <location>
        <begin position="111"/>
        <end position="159"/>
    </location>
</feature>
<feature type="compositionally biased region" description="Acidic residues" evidence="1">
    <location>
        <begin position="277"/>
        <end position="298"/>
    </location>
</feature>
<gene>
    <name evidence="2" type="ORF">SCLCIDRAFT_944512</name>
</gene>
<accession>A0A0C3DX69</accession>
<feature type="compositionally biased region" description="Acidic residues" evidence="1">
    <location>
        <begin position="174"/>
        <end position="183"/>
    </location>
</feature>
<proteinExistence type="predicted"/>
<evidence type="ECO:0000256" key="1">
    <source>
        <dbReference type="SAM" id="MobiDB-lite"/>
    </source>
</evidence>
<feature type="compositionally biased region" description="Basic residues" evidence="1">
    <location>
        <begin position="64"/>
        <end position="81"/>
    </location>
</feature>
<name>A0A0C3DX69_9AGAM</name>
<feature type="region of interest" description="Disordered" evidence="1">
    <location>
        <begin position="1"/>
        <end position="333"/>
    </location>
</feature>
<dbReference type="InParanoid" id="A0A0C3DX69"/>
<dbReference type="HOGENOM" id="CLU_754712_0_0_1"/>
<keyword evidence="3" id="KW-1185">Reference proteome</keyword>
<dbReference type="STRING" id="1036808.A0A0C3DX69"/>
<dbReference type="EMBL" id="KN822061">
    <property type="protein sequence ID" value="KIM60511.1"/>
    <property type="molecule type" value="Genomic_DNA"/>
</dbReference>
<feature type="compositionally biased region" description="Low complexity" evidence="1">
    <location>
        <begin position="1"/>
        <end position="14"/>
    </location>
</feature>
<feature type="compositionally biased region" description="Pro residues" evidence="1">
    <location>
        <begin position="15"/>
        <end position="24"/>
    </location>
</feature>
<evidence type="ECO:0000313" key="2">
    <source>
        <dbReference type="EMBL" id="KIM60511.1"/>
    </source>
</evidence>
<dbReference type="AlphaFoldDB" id="A0A0C3DX69"/>